<sequence length="368" mass="39090">MEGATVGEGVDLTVLAQGGRVQTSRPSGLRCRPEPSGRGRTETTGRVRVEGRGKRGGLGKAPREPEPPTPPQSRPLLKPHPAPGKAQSTPIPSRLTHRWGRARDIAALGDSAPSPVAGARSRAGPSRNPALLAMLPVSHAPRVRASSMGPGVEPRPARLAKRVAHDWLRPWPPPPRPQEGGAWVWAARRVLPPGILRASRTAVLSPGPRLPSHSARCACEGLAALGTGGAARGVRVGVREGSTQDLRTLLWGRTKHLPGAGGAPGTRRFRQLGALGICGLRPGDGLGGHAHALGLTECDRARGRAKRGGRARRRKEGVRKATAAARRRVIYTFKNQPPAPRLRRPGRVRPHARDTSVPRSLARTACHH</sequence>
<gene>
    <name evidence="3" type="ORF">hCG_1648122</name>
</gene>
<reference evidence="2" key="1">
    <citation type="journal article" date="2001" name="Placenta">
        <title>The human Achaete Scute homolog 2 gene contains two promotors, generating overlapping transcripts and encoding two proteins with different nuclear localization.</title>
        <authorList>
            <person name="Westerman B.A."/>
            <person name="Poutsma A."/>
            <person name="Looijenga L.H."/>
            <person name="Wouters D."/>
            <person name="van Wijk I.J."/>
            <person name="Oudejans C.B."/>
        </authorList>
    </citation>
    <scope>NUCLEOTIDE SEQUENCE</scope>
</reference>
<dbReference type="PeptideAtlas" id="Q8WZ58"/>
<reference evidence="3" key="2">
    <citation type="journal article" date="2001" name="Science">
        <title>The sequence of the human genome.</title>
        <authorList>
            <person name="Venter J.C."/>
            <person name="Adams M.D."/>
            <person name="Myers E.W."/>
            <person name="Li P.W."/>
            <person name="Mural R.J."/>
            <person name="Sutton G.G."/>
            <person name="Smith H.O."/>
            <person name="Yandell M."/>
            <person name="Evans C.A."/>
            <person name="Holt R.A."/>
            <person name="Gocayne J.D."/>
            <person name="Amanatides P."/>
            <person name="Ballew R.M."/>
            <person name="Huson D.H."/>
            <person name="Wortman J.R."/>
            <person name="Zhang Q."/>
            <person name="Kodira C.D."/>
            <person name="Zheng X.H."/>
            <person name="Chen L."/>
            <person name="Skupski M."/>
            <person name="Subramanian G."/>
            <person name="Thomas P.D."/>
            <person name="Zhang J."/>
            <person name="Gabor Miklos G.L."/>
            <person name="Nelson C."/>
            <person name="Broder S."/>
            <person name="Clark A.G."/>
            <person name="Nadeau J."/>
            <person name="McKusick V.A."/>
            <person name="Zinder N."/>
            <person name="Levine A.J."/>
            <person name="Roberts R.J."/>
            <person name="Simon M."/>
            <person name="Slayman C."/>
            <person name="Hunkapiller M."/>
            <person name="Bolanos R."/>
            <person name="Delcher A."/>
            <person name="Dew I."/>
            <person name="Fasulo D."/>
            <person name="Flanigan M."/>
            <person name="Florea L."/>
            <person name="Halpern A."/>
            <person name="Hannenhalli S."/>
            <person name="Kravitz S."/>
            <person name="Levy S."/>
            <person name="Mobarry C."/>
            <person name="Reinert K."/>
            <person name="Remington K."/>
            <person name="Abu-Threideh J."/>
            <person name="Beasley E."/>
            <person name="Biddick K."/>
            <person name="Bonazzi V."/>
            <person name="Brandon R."/>
            <person name="Cargill M."/>
            <person name="Chandramouliswaran I."/>
            <person name="Charlab R."/>
            <person name="Chaturvedi K."/>
            <person name="Deng Z."/>
            <person name="Di Francesco V."/>
            <person name="Dunn P."/>
            <person name="Eilbeck K."/>
            <person name="Evangelista C."/>
            <person name="Gabrielian A.E."/>
            <person name="Gan W."/>
            <person name="Ge W."/>
            <person name="Gong F."/>
            <person name="Gu Z."/>
            <person name="Guan P."/>
            <person name="Heiman T.J."/>
            <person name="Higgins M.E."/>
            <person name="Ji R.R."/>
            <person name="Ke Z."/>
            <person name="Ketchum K.A."/>
            <person name="Lai Z."/>
            <person name="Lei Y."/>
            <person name="Li Z."/>
            <person name="Li J."/>
            <person name="Liang Y."/>
            <person name="Lin X."/>
            <person name="Lu F."/>
            <person name="Merkulov G.V."/>
            <person name="Milshina N."/>
            <person name="Moore H.M."/>
            <person name="Naik A.K."/>
            <person name="Narayan V.A."/>
            <person name="Neelam B."/>
            <person name="Nusskern D."/>
            <person name="Rusch D.B."/>
            <person name="Salzberg S."/>
            <person name="Shao W."/>
            <person name="Shue B."/>
            <person name="Sun J."/>
            <person name="Wang Z."/>
            <person name="Wang A."/>
            <person name="Wang X."/>
            <person name="Wang J."/>
            <person name="Wei M."/>
            <person name="Wides R."/>
            <person name="Xiao C."/>
            <person name="Yan C."/>
            <person name="Yao A."/>
            <person name="Ye J."/>
            <person name="Zhan M."/>
            <person name="Zhang W."/>
            <person name="Zhang H."/>
            <person name="Zhao Q."/>
            <person name="Zheng L."/>
            <person name="Zhong F."/>
            <person name="Zhong W."/>
            <person name="Zhu S."/>
            <person name="Zhao S."/>
            <person name="Gilbert D."/>
            <person name="Baumhueter S."/>
            <person name="Spier G."/>
            <person name="Carter C."/>
            <person name="Cravchik A."/>
            <person name="Woodage T."/>
            <person name="Ali F."/>
            <person name="An H."/>
            <person name="Awe A."/>
            <person name="Baldwin D."/>
            <person name="Baden H."/>
            <person name="Barnstead M."/>
            <person name="Barrow I."/>
            <person name="Beeson K."/>
            <person name="Busam D."/>
            <person name="Carver A."/>
            <person name="Center A."/>
            <person name="Cheng M.L."/>
            <person name="Curry L."/>
            <person name="Danaher S."/>
            <person name="Davenport L."/>
            <person name="Desilets R."/>
            <person name="Dietz S."/>
            <person name="Dodson K."/>
            <person name="Doup L."/>
            <person name="Ferriera S."/>
            <person name="Garg N."/>
            <person name="Gluecksmann A."/>
            <person name="Hart B."/>
            <person name="Haynes J."/>
            <person name="Haynes C."/>
            <person name="Heiner C."/>
            <person name="Hladun S."/>
            <person name="Hostin D."/>
            <person name="Houck J."/>
            <person name="Howland T."/>
            <person name="Ibegwam C."/>
            <person name="Johnson J."/>
            <person name="Kalush F."/>
            <person name="Kline L."/>
            <person name="Koduru S."/>
            <person name="Love A."/>
            <person name="Mann F."/>
            <person name="May D."/>
            <person name="McCawley S."/>
            <person name="McIntosh T."/>
            <person name="McMullen I."/>
            <person name="Moy M."/>
            <person name="Moy L."/>
            <person name="Murphy B."/>
            <person name="Nelson K."/>
            <person name="Pfannkoch C."/>
            <person name="Pratts E."/>
            <person name="Puri V."/>
            <person name="Qureshi H."/>
            <person name="Reardon M."/>
            <person name="Rodriguez R."/>
            <person name="Rogers Y.H."/>
            <person name="Romblad D."/>
            <person name="Ruhfel B."/>
            <person name="Scott R."/>
            <person name="Sitter C."/>
            <person name="Smallwood M."/>
            <person name="Stewart E."/>
            <person name="Strong R."/>
            <person name="Suh E."/>
            <person name="Thomas R."/>
            <person name="Tint N.N."/>
            <person name="Tse S."/>
            <person name="Vech C."/>
            <person name="Wang G."/>
            <person name="Wetter J."/>
            <person name="Williams S."/>
            <person name="Williams M."/>
            <person name="Windsor S."/>
            <person name="Winn-Deen E."/>
            <person name="Wolfe K."/>
            <person name="Zaveri J."/>
            <person name="Zaveri K."/>
            <person name="Abril J.F."/>
            <person name="Guigo R."/>
            <person name="Campbell M.J."/>
            <person name="Sjolander K.V."/>
            <person name="Karlak B."/>
            <person name="Kejariwal A."/>
            <person name="Mi H."/>
            <person name="Lazareva B."/>
            <person name="Hatton T."/>
            <person name="Narechania A."/>
            <person name="Diemer K."/>
            <person name="Muruganujan A."/>
            <person name="Guo N."/>
            <person name="Sato S."/>
            <person name="Bafna V."/>
            <person name="Istrail S."/>
            <person name="Lippert R."/>
            <person name="Schwartz R."/>
            <person name="Walenz B."/>
            <person name="Yooseph S."/>
            <person name="Allen D."/>
            <person name="Basu A."/>
            <person name="Baxendale J."/>
            <person name="Blick L."/>
            <person name="Caminha M."/>
            <person name="Carnes-Stine J."/>
            <person name="Caulk P."/>
            <person name="Chiang Y.H."/>
            <person name="Coyne M."/>
            <person name="Dahlke C."/>
            <person name="Mays A."/>
            <person name="Dombroski M."/>
            <person name="Donnelly M."/>
            <person name="Ely D."/>
            <person name="Esparham S."/>
            <person name="Fosler C."/>
            <person name="Gire H."/>
            <person name="Glanowski S."/>
            <person name="Glasser K."/>
            <person name="Glodek A."/>
            <person name="Gorokhov M."/>
            <person name="Graham K."/>
            <person name="Gropman B."/>
            <person name="Harris M."/>
            <person name="Heil J."/>
            <person name="Henderson S."/>
            <person name="Hoover J."/>
            <person name="Jennings D."/>
            <person name="Jordan C."/>
            <person name="Jordan J."/>
            <person name="Kasha J."/>
            <person name="Kagan L."/>
            <person name="Kraft C."/>
            <person name="Levitsky A."/>
            <person name="Lewis M."/>
            <person name="Liu X."/>
            <person name="Lopez J."/>
            <person name="Ma D."/>
            <person name="Majoros W."/>
            <person name="McDaniel J."/>
            <person name="Murphy S."/>
            <person name="Newman M."/>
            <person name="Nguyen T."/>
            <person name="Nguyen N."/>
            <person name="Nodell M."/>
            <person name="Pan S."/>
            <person name="Peck J."/>
            <person name="Peterson M."/>
            <person name="Rowe W."/>
            <person name="Sanders R."/>
            <person name="Scott J."/>
            <person name="Simpson M."/>
            <person name="Smith T."/>
            <person name="Sprague A."/>
            <person name="Stockwell T."/>
            <person name="Turner R."/>
            <person name="Venter E."/>
            <person name="Wang M."/>
            <person name="Wen M."/>
            <person name="Wu D."/>
            <person name="Wu M."/>
            <person name="Xia A."/>
            <person name="Zandieh A."/>
            <person name="Zhu X."/>
        </authorList>
    </citation>
    <scope>NUCLEOTIDE SEQUENCE</scope>
</reference>
<feature type="compositionally biased region" description="Pro residues" evidence="1">
    <location>
        <begin position="67"/>
        <end position="82"/>
    </location>
</feature>
<evidence type="ECO:0000313" key="2">
    <source>
        <dbReference type="EMBL" id="AAL35361.1"/>
    </source>
</evidence>
<organism evidence="2">
    <name type="scientific">Homo sapiens</name>
    <name type="common">Human</name>
    <dbReference type="NCBI Taxonomy" id="9606"/>
    <lineage>
        <taxon>Eukaryota</taxon>
        <taxon>Metazoa</taxon>
        <taxon>Chordata</taxon>
        <taxon>Craniata</taxon>
        <taxon>Vertebrata</taxon>
        <taxon>Euteleostomi</taxon>
        <taxon>Mammalia</taxon>
        <taxon>Eutheria</taxon>
        <taxon>Euarchontoglires</taxon>
        <taxon>Primates</taxon>
        <taxon>Haplorrhini</taxon>
        <taxon>Catarrhini</taxon>
        <taxon>Hominidae</taxon>
        <taxon>Homo</taxon>
    </lineage>
</organism>
<protein>
    <submittedName>
        <fullName evidence="2">Achaete-scute associated protein</fullName>
    </submittedName>
    <submittedName>
        <fullName evidence="3">HCG1648122</fullName>
    </submittedName>
</protein>
<evidence type="ECO:0000313" key="3">
    <source>
        <dbReference type="EMBL" id="EAX02495.1"/>
    </source>
</evidence>
<reference evidence="3" key="3">
    <citation type="submission" date="2005-07" db="EMBL/GenBank/DDBJ databases">
        <authorList>
            <person name="Mural R.J."/>
            <person name="Istrail S."/>
            <person name="Sutton G."/>
            <person name="Florea L."/>
            <person name="Halpern A.L."/>
            <person name="Mobarry C.M."/>
            <person name="Lippert R."/>
            <person name="Walenz B."/>
            <person name="Shatkay H."/>
            <person name="Dew I."/>
            <person name="Miller J.R."/>
            <person name="Flanigan M.J."/>
            <person name="Edwards N.J."/>
            <person name="Bolanos R."/>
            <person name="Fasulo D."/>
            <person name="Halldorsson B.V."/>
            <person name="Hannenhalli S."/>
            <person name="Turner R."/>
            <person name="Yooseph S."/>
            <person name="Lu F."/>
            <person name="Nusskern D.R."/>
            <person name="Shue B.C."/>
            <person name="Zheng X.H."/>
            <person name="Zhong F."/>
            <person name="Delcher A.L."/>
            <person name="Huson D.H."/>
            <person name="Kravitz S.A."/>
            <person name="Mouchard L."/>
            <person name="Reinert K."/>
            <person name="Remington K.A."/>
            <person name="Clark A.G."/>
            <person name="Waterman M.S."/>
            <person name="Eichler E.E."/>
            <person name="Adams M.D."/>
            <person name="Hunkapiller M.W."/>
            <person name="Myers E.W."/>
            <person name="Venter J.C."/>
        </authorList>
    </citation>
    <scope>NUCLEOTIDE SEQUENCE</scope>
</reference>
<accession>Q8WZ58</accession>
<dbReference type="EMBL" id="CH471158">
    <property type="protein sequence ID" value="EAX02495.1"/>
    <property type="molecule type" value="Genomic_DNA"/>
</dbReference>
<dbReference type="EMBL" id="AF442769">
    <property type="protein sequence ID" value="AAL35361.1"/>
    <property type="molecule type" value="Genomic_DNA"/>
</dbReference>
<feature type="compositionally biased region" description="Basic and acidic residues" evidence="1">
    <location>
        <begin position="31"/>
        <end position="53"/>
    </location>
</feature>
<proteinExistence type="predicted"/>
<feature type="region of interest" description="Disordered" evidence="1">
    <location>
        <begin position="1"/>
        <end position="97"/>
    </location>
</feature>
<dbReference type="AlphaFoldDB" id="Q8WZ58"/>
<evidence type="ECO:0000256" key="1">
    <source>
        <dbReference type="SAM" id="MobiDB-lite"/>
    </source>
</evidence>
<feature type="region of interest" description="Disordered" evidence="1">
    <location>
        <begin position="336"/>
        <end position="368"/>
    </location>
</feature>
<name>Q8WZ58_HUMAN</name>
<feature type="compositionally biased region" description="Basic residues" evidence="1">
    <location>
        <begin position="341"/>
        <end position="350"/>
    </location>
</feature>